<evidence type="ECO:0000313" key="2">
    <source>
        <dbReference type="EMBL" id="EDT13447.1"/>
    </source>
</evidence>
<reference evidence="2 3" key="1">
    <citation type="submission" date="2007-07" db="EMBL/GenBank/DDBJ databases">
        <title>Annotation of Clostridium perfringens E str. JGS1987.</title>
        <authorList>
            <person name="Paulsen I."/>
            <person name="Sebastian Y."/>
        </authorList>
    </citation>
    <scope>NUCLEOTIDE SEQUENCE [LARGE SCALE GENOMIC DNA]</scope>
    <source>
        <strain evidence="3">E str. JGS1987</strain>
    </source>
</reference>
<keyword evidence="1" id="KW-0472">Membrane</keyword>
<gene>
    <name evidence="2" type="ORF">AC3_3234</name>
</gene>
<dbReference type="AlphaFoldDB" id="B1BXW4"/>
<evidence type="ECO:0000256" key="1">
    <source>
        <dbReference type="SAM" id="Phobius"/>
    </source>
</evidence>
<sequence length="312" mass="37115">MEIIHENHEKIDIIKDFWLIHQRLREDFYLLNSIKDIFDGFITLDSKENCNKNNVAMDEYVKSINTLNEKYMSIEYRLSNETTNECYSEVVVTLTSNKDNIKFNEDFTELYEIMVESISLSSEIQNLIVEVLTFIRNKRREFNENLIKSSKLNDSHYIIMRDRDNVKELLDRSVDEDKIINYEVINTSKEYMKDFRKLVNKYGDLGANKKIIIRKVDKTYIIDRLREQVQNHYNYTIQITEAISSNIKERNLNRLNKNLFVINIVAPIIGIISISPIIYDIYQKYGWEEICFLGISSGLIIGFLYWKTFKKK</sequence>
<proteinExistence type="predicted"/>
<name>B1BXW4_CLOPF</name>
<comment type="caution">
    <text evidence="2">The sequence shown here is derived from an EMBL/GenBank/DDBJ whole genome shotgun (WGS) entry which is preliminary data.</text>
</comment>
<accession>B1BXW4</accession>
<keyword evidence="1" id="KW-1133">Transmembrane helix</keyword>
<dbReference type="Proteomes" id="UP000005337">
    <property type="component" value="Unassembled WGS sequence"/>
</dbReference>
<dbReference type="EMBL" id="ABDW01000052">
    <property type="protein sequence ID" value="EDT13447.1"/>
    <property type="molecule type" value="Genomic_DNA"/>
</dbReference>
<organism evidence="2 3">
    <name type="scientific">Clostridium perfringens E str. JGS1987</name>
    <dbReference type="NCBI Taxonomy" id="451755"/>
    <lineage>
        <taxon>Bacteria</taxon>
        <taxon>Bacillati</taxon>
        <taxon>Bacillota</taxon>
        <taxon>Clostridia</taxon>
        <taxon>Eubacteriales</taxon>
        <taxon>Clostridiaceae</taxon>
        <taxon>Clostridium</taxon>
    </lineage>
</organism>
<keyword evidence="1" id="KW-0812">Transmembrane</keyword>
<feature type="transmembrane region" description="Helical" evidence="1">
    <location>
        <begin position="285"/>
        <end position="306"/>
    </location>
</feature>
<evidence type="ECO:0000313" key="3">
    <source>
        <dbReference type="Proteomes" id="UP000005337"/>
    </source>
</evidence>
<protein>
    <submittedName>
        <fullName evidence="2">Putative rhoptry protein</fullName>
    </submittedName>
</protein>
<feature type="transmembrane region" description="Helical" evidence="1">
    <location>
        <begin position="258"/>
        <end position="279"/>
    </location>
</feature>
<dbReference type="RefSeq" id="WP_003466387.1">
    <property type="nucleotide sequence ID" value="NZ_ABDW01000052.1"/>
</dbReference>